<dbReference type="SUPFAM" id="SSF52540">
    <property type="entry name" value="P-loop containing nucleoside triphosphate hydrolases"/>
    <property type="match status" value="1"/>
</dbReference>
<dbReference type="EMBL" id="SJJZ01000003">
    <property type="protein sequence ID" value="TCC06050.1"/>
    <property type="molecule type" value="Genomic_DNA"/>
</dbReference>
<organism evidence="1 2">
    <name type="scientific">Kribbella soli</name>
    <dbReference type="NCBI Taxonomy" id="1124743"/>
    <lineage>
        <taxon>Bacteria</taxon>
        <taxon>Bacillati</taxon>
        <taxon>Actinomycetota</taxon>
        <taxon>Actinomycetes</taxon>
        <taxon>Propionibacteriales</taxon>
        <taxon>Kribbellaceae</taxon>
        <taxon>Kribbella</taxon>
    </lineage>
</organism>
<dbReference type="Pfam" id="PF13671">
    <property type="entry name" value="AAA_33"/>
    <property type="match status" value="1"/>
</dbReference>
<comment type="caution">
    <text evidence="1">The sequence shown here is derived from an EMBL/GenBank/DDBJ whole genome shotgun (WGS) entry which is preliminary data.</text>
</comment>
<dbReference type="OrthoDB" id="3819922at2"/>
<dbReference type="GO" id="GO:0005524">
    <property type="term" value="F:ATP binding"/>
    <property type="evidence" value="ECO:0007669"/>
    <property type="project" value="UniProtKB-KW"/>
</dbReference>
<dbReference type="PANTHER" id="PTHR37807:SF3">
    <property type="entry name" value="OS07G0160300 PROTEIN"/>
    <property type="match status" value="1"/>
</dbReference>
<dbReference type="AlphaFoldDB" id="A0A4R0HAF4"/>
<keyword evidence="1" id="KW-0067">ATP-binding</keyword>
<proteinExistence type="predicted"/>
<dbReference type="PANTHER" id="PTHR37807">
    <property type="entry name" value="OS07G0160300 PROTEIN"/>
    <property type="match status" value="1"/>
</dbReference>
<accession>A0A4R0HAF4</accession>
<gene>
    <name evidence="1" type="ORF">E0H45_29180</name>
</gene>
<evidence type="ECO:0000313" key="2">
    <source>
        <dbReference type="Proteomes" id="UP000292346"/>
    </source>
</evidence>
<dbReference type="InterPro" id="IPR027417">
    <property type="entry name" value="P-loop_NTPase"/>
</dbReference>
<sequence length="261" mass="29429">MGGSRTDDLRGTTLIPLPTRRFRLPGCCGLGPLQDRCYAWFAPKIQPWVASIALLGWLAIRHADVAVEALQRRRMEDWDAMFLLQMSGVPGSGKSTVATHVVDAFGAVAVDYDVIKSAVLDAGFDLASSTKAAYEVMYAQARHVLAQGHPVVMDSPCFWPRILTEGMEIASQHDASYRYIECQVRDLKVVDERLRRRPRLRTHRRGVDWPPVDLGDELVDGEALYRDGMDRIQRPSDNYLQLDMHRPLSEVLPEVNVYLKP</sequence>
<name>A0A4R0HAF4_9ACTN</name>
<evidence type="ECO:0000313" key="1">
    <source>
        <dbReference type="EMBL" id="TCC06050.1"/>
    </source>
</evidence>
<protein>
    <submittedName>
        <fullName evidence="1">ATP-binding protein</fullName>
    </submittedName>
</protein>
<dbReference type="Gene3D" id="3.40.50.300">
    <property type="entry name" value="P-loop containing nucleotide triphosphate hydrolases"/>
    <property type="match status" value="1"/>
</dbReference>
<keyword evidence="2" id="KW-1185">Reference proteome</keyword>
<keyword evidence="1" id="KW-0547">Nucleotide-binding</keyword>
<reference evidence="1 2" key="1">
    <citation type="submission" date="2019-02" db="EMBL/GenBank/DDBJ databases">
        <title>Kribbella capetownensis sp. nov. and Kribbella speibonae sp. nov., isolated from soil.</title>
        <authorList>
            <person name="Curtis S.M."/>
            <person name="Norton I."/>
            <person name="Everest G.J."/>
            <person name="Meyers P.R."/>
        </authorList>
    </citation>
    <scope>NUCLEOTIDE SEQUENCE [LARGE SCALE GENOMIC DNA]</scope>
    <source>
        <strain evidence="1 2">KCTC 29219</strain>
    </source>
</reference>
<dbReference type="Proteomes" id="UP000292346">
    <property type="component" value="Unassembled WGS sequence"/>
</dbReference>